<feature type="compositionally biased region" description="Pro residues" evidence="1">
    <location>
        <begin position="40"/>
        <end position="62"/>
    </location>
</feature>
<feature type="compositionally biased region" description="Low complexity" evidence="1">
    <location>
        <begin position="16"/>
        <end position="28"/>
    </location>
</feature>
<protein>
    <submittedName>
        <fullName evidence="2">Uncharacterized protein</fullName>
    </submittedName>
</protein>
<sequence>MFYYQDGTVPQLGRNRSMSSVRPMSSLSAGSADSGIYAMHPPPSSVPPPPPPPPPASGPPSPGLQITHLLHQTANLLAVNAQLRKEIEQ</sequence>
<reference evidence="3" key="1">
    <citation type="journal article" date="2015" name="Nat. Genet.">
        <title>The genome and transcriptome of the zoonotic hookworm Ancylostoma ceylanicum identify infection-specific gene families.</title>
        <authorList>
            <person name="Schwarz E.M."/>
            <person name="Hu Y."/>
            <person name="Antoshechkin I."/>
            <person name="Miller M.M."/>
            <person name="Sternberg P.W."/>
            <person name="Aroian R.V."/>
        </authorList>
    </citation>
    <scope>NUCLEOTIDE SEQUENCE</scope>
    <source>
        <strain evidence="3">HY135</strain>
    </source>
</reference>
<gene>
    <name evidence="2" type="primary">Acey_s0107.g3786</name>
    <name evidence="2" type="ORF">Y032_0107g3786</name>
</gene>
<feature type="region of interest" description="Disordered" evidence="1">
    <location>
        <begin position="1"/>
        <end position="65"/>
    </location>
</feature>
<evidence type="ECO:0000256" key="1">
    <source>
        <dbReference type="SAM" id="MobiDB-lite"/>
    </source>
</evidence>
<comment type="caution">
    <text evidence="2">The sequence shown here is derived from an EMBL/GenBank/DDBJ whole genome shotgun (WGS) entry which is preliminary data.</text>
</comment>
<dbReference type="STRING" id="53326.A0A016TFH3"/>
<dbReference type="AlphaFoldDB" id="A0A016TFH3"/>
<organism evidence="2 3">
    <name type="scientific">Ancylostoma ceylanicum</name>
    <dbReference type="NCBI Taxonomy" id="53326"/>
    <lineage>
        <taxon>Eukaryota</taxon>
        <taxon>Metazoa</taxon>
        <taxon>Ecdysozoa</taxon>
        <taxon>Nematoda</taxon>
        <taxon>Chromadorea</taxon>
        <taxon>Rhabditida</taxon>
        <taxon>Rhabditina</taxon>
        <taxon>Rhabditomorpha</taxon>
        <taxon>Strongyloidea</taxon>
        <taxon>Ancylostomatidae</taxon>
        <taxon>Ancylostomatinae</taxon>
        <taxon>Ancylostoma</taxon>
    </lineage>
</organism>
<name>A0A016TFH3_9BILA</name>
<dbReference type="EMBL" id="JARK01001443">
    <property type="protein sequence ID" value="EYC01417.1"/>
    <property type="molecule type" value="Genomic_DNA"/>
</dbReference>
<accession>A0A016TFH3</accession>
<proteinExistence type="predicted"/>
<evidence type="ECO:0000313" key="3">
    <source>
        <dbReference type="Proteomes" id="UP000024635"/>
    </source>
</evidence>
<dbReference type="Proteomes" id="UP000024635">
    <property type="component" value="Unassembled WGS sequence"/>
</dbReference>
<keyword evidence="3" id="KW-1185">Reference proteome</keyword>
<evidence type="ECO:0000313" key="2">
    <source>
        <dbReference type="EMBL" id="EYC01417.1"/>
    </source>
</evidence>